<name>A0A9P9BNP7_9PEZI</name>
<feature type="region of interest" description="Disordered" evidence="1">
    <location>
        <begin position="40"/>
        <end position="62"/>
    </location>
</feature>
<reference evidence="2" key="1">
    <citation type="journal article" date="2021" name="Nat. Commun.">
        <title>Genetic determinants of endophytism in the Arabidopsis root mycobiome.</title>
        <authorList>
            <person name="Mesny F."/>
            <person name="Miyauchi S."/>
            <person name="Thiergart T."/>
            <person name="Pickel B."/>
            <person name="Atanasova L."/>
            <person name="Karlsson M."/>
            <person name="Huettel B."/>
            <person name="Barry K.W."/>
            <person name="Haridas S."/>
            <person name="Chen C."/>
            <person name="Bauer D."/>
            <person name="Andreopoulos W."/>
            <person name="Pangilinan J."/>
            <person name="LaButti K."/>
            <person name="Riley R."/>
            <person name="Lipzen A."/>
            <person name="Clum A."/>
            <person name="Drula E."/>
            <person name="Henrissat B."/>
            <person name="Kohler A."/>
            <person name="Grigoriev I.V."/>
            <person name="Martin F.M."/>
            <person name="Hacquard S."/>
        </authorList>
    </citation>
    <scope>NUCLEOTIDE SEQUENCE</scope>
    <source>
        <strain evidence="2">MPI-CAGE-CH-0230</strain>
    </source>
</reference>
<dbReference type="AlphaFoldDB" id="A0A9P9BNP7"/>
<dbReference type="EMBL" id="JAGTJQ010000007">
    <property type="protein sequence ID" value="KAH7027654.1"/>
    <property type="molecule type" value="Genomic_DNA"/>
</dbReference>
<evidence type="ECO:0000313" key="3">
    <source>
        <dbReference type="Proteomes" id="UP000756346"/>
    </source>
</evidence>
<proteinExistence type="predicted"/>
<comment type="caution">
    <text evidence="2">The sequence shown here is derived from an EMBL/GenBank/DDBJ whole genome shotgun (WGS) entry which is preliminary data.</text>
</comment>
<organism evidence="2 3">
    <name type="scientific">Microdochium trichocladiopsis</name>
    <dbReference type="NCBI Taxonomy" id="1682393"/>
    <lineage>
        <taxon>Eukaryota</taxon>
        <taxon>Fungi</taxon>
        <taxon>Dikarya</taxon>
        <taxon>Ascomycota</taxon>
        <taxon>Pezizomycotina</taxon>
        <taxon>Sordariomycetes</taxon>
        <taxon>Xylariomycetidae</taxon>
        <taxon>Xylariales</taxon>
        <taxon>Microdochiaceae</taxon>
        <taxon>Microdochium</taxon>
    </lineage>
</organism>
<evidence type="ECO:0000313" key="2">
    <source>
        <dbReference type="EMBL" id="KAH7027654.1"/>
    </source>
</evidence>
<accession>A0A9P9BNP7</accession>
<gene>
    <name evidence="2" type="ORF">B0I36DRAFT_141521</name>
</gene>
<keyword evidence="3" id="KW-1185">Reference proteome</keyword>
<dbReference type="RefSeq" id="XP_046010453.1">
    <property type="nucleotide sequence ID" value="XM_046148376.1"/>
</dbReference>
<dbReference type="GeneID" id="70177922"/>
<dbReference type="Proteomes" id="UP000756346">
    <property type="component" value="Unassembled WGS sequence"/>
</dbReference>
<sequence>MGQRNQGGMEVWAETHEDWCRRGSGDSPDVAGTRATTFDHVSAQRGHQRQERRGGQARRNPKWPRRLEAVVRQWCATGKDWGLDDKMGKDAAA</sequence>
<protein>
    <submittedName>
        <fullName evidence="2">Uncharacterized protein</fullName>
    </submittedName>
</protein>
<evidence type="ECO:0000256" key="1">
    <source>
        <dbReference type="SAM" id="MobiDB-lite"/>
    </source>
</evidence>